<accession>A0A1I8EM18</accession>
<dbReference type="InterPro" id="IPR002524">
    <property type="entry name" value="Cation_efflux"/>
</dbReference>
<evidence type="ECO:0000259" key="11">
    <source>
        <dbReference type="Pfam" id="PF16916"/>
    </source>
</evidence>
<dbReference type="InterPro" id="IPR036837">
    <property type="entry name" value="Cation_efflux_CTD_sf"/>
</dbReference>
<keyword evidence="3" id="KW-0813">Transport</keyword>
<proteinExistence type="inferred from homology"/>
<dbReference type="GO" id="GO:0010043">
    <property type="term" value="P:response to zinc ion"/>
    <property type="evidence" value="ECO:0007669"/>
    <property type="project" value="TreeGrafter"/>
</dbReference>
<feature type="domain" description="Cation efflux protein cytoplasmic" evidence="11">
    <location>
        <begin position="371"/>
        <end position="442"/>
    </location>
</feature>
<keyword evidence="5" id="KW-0864">Zinc transport</keyword>
<dbReference type="NCBIfam" id="TIGR01297">
    <property type="entry name" value="CDF"/>
    <property type="match status" value="1"/>
</dbReference>
<dbReference type="GO" id="GO:0005385">
    <property type="term" value="F:zinc ion transmembrane transporter activity"/>
    <property type="evidence" value="ECO:0007669"/>
    <property type="project" value="TreeGrafter"/>
</dbReference>
<keyword evidence="7" id="KW-0406">Ion transport</keyword>
<evidence type="ECO:0000256" key="9">
    <source>
        <dbReference type="SAM" id="Phobius"/>
    </source>
</evidence>
<evidence type="ECO:0000256" key="6">
    <source>
        <dbReference type="ARBA" id="ARBA00022989"/>
    </source>
</evidence>
<feature type="transmembrane region" description="Helical" evidence="9">
    <location>
        <begin position="213"/>
        <end position="236"/>
    </location>
</feature>
<dbReference type="Pfam" id="PF01545">
    <property type="entry name" value="Cation_efflux"/>
    <property type="match status" value="1"/>
</dbReference>
<feature type="transmembrane region" description="Helical" evidence="9">
    <location>
        <begin position="337"/>
        <end position="359"/>
    </location>
</feature>
<keyword evidence="5" id="KW-0862">Zinc</keyword>
<evidence type="ECO:0000256" key="1">
    <source>
        <dbReference type="ARBA" id="ARBA00004141"/>
    </source>
</evidence>
<dbReference type="InterPro" id="IPR058533">
    <property type="entry name" value="Cation_efflux_TM"/>
</dbReference>
<dbReference type="GO" id="GO:0005886">
    <property type="term" value="C:plasma membrane"/>
    <property type="evidence" value="ECO:0007669"/>
    <property type="project" value="TreeGrafter"/>
</dbReference>
<comment type="subcellular location">
    <subcellularLocation>
        <location evidence="1">Membrane</location>
        <topology evidence="1">Multi-pass membrane protein</topology>
    </subcellularLocation>
</comment>
<dbReference type="PANTHER" id="PTHR11562:SF84">
    <property type="entry name" value="LD05335P"/>
    <property type="match status" value="1"/>
</dbReference>
<dbReference type="PANTHER" id="PTHR11562">
    <property type="entry name" value="CATION EFFLUX PROTEIN/ ZINC TRANSPORTER"/>
    <property type="match status" value="1"/>
</dbReference>
<evidence type="ECO:0000256" key="3">
    <source>
        <dbReference type="ARBA" id="ARBA00022448"/>
    </source>
</evidence>
<evidence type="ECO:0000256" key="8">
    <source>
        <dbReference type="ARBA" id="ARBA00023136"/>
    </source>
</evidence>
<keyword evidence="6 9" id="KW-1133">Transmembrane helix</keyword>
<dbReference type="Gene3D" id="1.20.1510.10">
    <property type="entry name" value="Cation efflux protein transmembrane domain"/>
    <property type="match status" value="1"/>
</dbReference>
<dbReference type="AlphaFoldDB" id="A0A1I8EM18"/>
<evidence type="ECO:0000313" key="12">
    <source>
        <dbReference type="WBParaSite" id="maker-PairedContig_2857-snap-gene-0.5-mRNA-1"/>
    </source>
</evidence>
<name>A0A1I8EM18_WUCBA</name>
<reference evidence="12" key="1">
    <citation type="submission" date="2016-11" db="UniProtKB">
        <authorList>
            <consortium name="WormBaseParasite"/>
        </authorList>
    </citation>
    <scope>IDENTIFICATION</scope>
    <source>
        <strain evidence="12">pt0022</strain>
    </source>
</reference>
<dbReference type="STRING" id="6293.A0A1I8EM18"/>
<dbReference type="SUPFAM" id="SSF161111">
    <property type="entry name" value="Cation efflux protein transmembrane domain-like"/>
    <property type="match status" value="1"/>
</dbReference>
<keyword evidence="8 9" id="KW-0472">Membrane</keyword>
<evidence type="ECO:0008006" key="13">
    <source>
        <dbReference type="Google" id="ProtNLM"/>
    </source>
</evidence>
<dbReference type="InterPro" id="IPR027469">
    <property type="entry name" value="Cation_efflux_TMD_sf"/>
</dbReference>
<evidence type="ECO:0000256" key="4">
    <source>
        <dbReference type="ARBA" id="ARBA00022692"/>
    </source>
</evidence>
<feature type="transmembrane region" description="Helical" evidence="9">
    <location>
        <begin position="174"/>
        <end position="201"/>
    </location>
</feature>
<feature type="transmembrane region" description="Helical" evidence="9">
    <location>
        <begin position="145"/>
        <end position="162"/>
    </location>
</feature>
<dbReference type="Pfam" id="PF16916">
    <property type="entry name" value="ZT_dimer"/>
    <property type="match status" value="1"/>
</dbReference>
<evidence type="ECO:0000256" key="2">
    <source>
        <dbReference type="ARBA" id="ARBA00008873"/>
    </source>
</evidence>
<dbReference type="InterPro" id="IPR050681">
    <property type="entry name" value="CDF/SLC30A"/>
</dbReference>
<evidence type="ECO:0000256" key="5">
    <source>
        <dbReference type="ARBA" id="ARBA00022906"/>
    </source>
</evidence>
<protein>
    <recommendedName>
        <fullName evidence="13">Cation efflux family protein</fullName>
    </recommendedName>
</protein>
<keyword evidence="4 9" id="KW-0812">Transmembrane</keyword>
<dbReference type="InterPro" id="IPR027470">
    <property type="entry name" value="Cation_efflux_CTD"/>
</dbReference>
<dbReference type="SUPFAM" id="SSF160240">
    <property type="entry name" value="Cation efflux protein cytoplasmic domain-like"/>
    <property type="match status" value="1"/>
</dbReference>
<organism evidence="12">
    <name type="scientific">Wuchereria bancrofti</name>
    <dbReference type="NCBI Taxonomy" id="6293"/>
    <lineage>
        <taxon>Eukaryota</taxon>
        <taxon>Metazoa</taxon>
        <taxon>Ecdysozoa</taxon>
        <taxon>Nematoda</taxon>
        <taxon>Chromadorea</taxon>
        <taxon>Rhabditida</taxon>
        <taxon>Spirurina</taxon>
        <taxon>Spiruromorpha</taxon>
        <taxon>Filarioidea</taxon>
        <taxon>Onchocercidae</taxon>
        <taxon>Wuchereria</taxon>
    </lineage>
</organism>
<feature type="domain" description="Cation efflux protein transmembrane" evidence="10">
    <location>
        <begin position="113"/>
        <end position="367"/>
    </location>
</feature>
<evidence type="ECO:0000259" key="10">
    <source>
        <dbReference type="Pfam" id="PF01545"/>
    </source>
</evidence>
<dbReference type="WBParaSite" id="maker-PairedContig_2857-snap-gene-0.5-mRNA-1">
    <property type="protein sequence ID" value="maker-PairedContig_2857-snap-gene-0.5-mRNA-1"/>
    <property type="gene ID" value="maker-PairedContig_2857-snap-gene-0.5"/>
</dbReference>
<feature type="transmembrane region" description="Helical" evidence="9">
    <location>
        <begin position="310"/>
        <end position="331"/>
    </location>
</feature>
<sequence length="469" mass="52600">KYEINLFASFHSTENFNFSHIYLKLERSIGTIVLDDEGNTWRNQIFKINLGNELSANLKAFSLLKLMSCDRSESTQNVPNHIETINDDTPLYYCDRNNKSNNCNTRKAEQSLYAVSAVTVIFIIIEFLGGYFANSLAIMTDAGHMVSDLLSFCVAIIAIKLAQKKPSKRLPFGYYRAEILGALISVTMIWALTAILVYAAIKRIIEQDFDVDATVMLYTAAISVLFNIIMGVILHFGKTAHTHFGLSHSHGNEKTFPIDLEDGTCKVYQNNMKDIRCEQDNNANIIKTINVADHDNHMFEFGSNINIRAAFIHVLGDLLQSLGVLSAALIIKFTNYPLADPICTFLFSLLVMLTSFSVARDSILILMEASPKHINVDKLYNELCAIEGVRDVHSLRVWSLTMDKVAISVHLDIEKSCDSNHVVHEANEKLKLKHGIHFITIQAQCVCNRSISNQSFSTAATAVEHILRK</sequence>
<feature type="transmembrane region" description="Helical" evidence="9">
    <location>
        <begin position="112"/>
        <end position="133"/>
    </location>
</feature>
<comment type="similarity">
    <text evidence="2">Belongs to the cation diffusion facilitator (CDF) transporter (TC 2.A.4) family. SLC30A subfamily.</text>
</comment>
<evidence type="ECO:0000256" key="7">
    <source>
        <dbReference type="ARBA" id="ARBA00023065"/>
    </source>
</evidence>